<evidence type="ECO:0000313" key="2">
    <source>
        <dbReference type="Proteomes" id="UP000494363"/>
    </source>
</evidence>
<protein>
    <submittedName>
        <fullName evidence="1">Uncharacterized protein</fullName>
    </submittedName>
</protein>
<sequence length="131" mass="14236">MVPHISAIAMNIPEVRPATPPLEAAGAVANSFVSSFVEPPRASFESRQAASADDMSSRVADLIAQGEERSRESQEGLDKECERLLGSGGALRPADMFRLRQHANMNSEMLQFYKKVADQFTNGVQTLARGN</sequence>
<accession>A0A6J5EMT7</accession>
<keyword evidence="2" id="KW-1185">Reference proteome</keyword>
<reference evidence="1 2" key="1">
    <citation type="submission" date="2020-04" db="EMBL/GenBank/DDBJ databases">
        <authorList>
            <person name="De Canck E."/>
        </authorList>
    </citation>
    <scope>NUCLEOTIDE SEQUENCE [LARGE SCALE GENOMIC DNA]</scope>
    <source>
        <strain evidence="1 2">LMG 29542</strain>
    </source>
</reference>
<name>A0A6J5EMT7_9BURK</name>
<gene>
    <name evidence="1" type="ORF">LMG29542_05718</name>
</gene>
<dbReference type="EMBL" id="CADIKH010000035">
    <property type="protein sequence ID" value="CAB3767868.1"/>
    <property type="molecule type" value="Genomic_DNA"/>
</dbReference>
<dbReference type="Proteomes" id="UP000494363">
    <property type="component" value="Unassembled WGS sequence"/>
</dbReference>
<organism evidence="1 2">
    <name type="scientific">Paraburkholderia humisilvae</name>
    <dbReference type="NCBI Taxonomy" id="627669"/>
    <lineage>
        <taxon>Bacteria</taxon>
        <taxon>Pseudomonadati</taxon>
        <taxon>Pseudomonadota</taxon>
        <taxon>Betaproteobacteria</taxon>
        <taxon>Burkholderiales</taxon>
        <taxon>Burkholderiaceae</taxon>
        <taxon>Paraburkholderia</taxon>
    </lineage>
</organism>
<dbReference type="AlphaFoldDB" id="A0A6J5EMT7"/>
<proteinExistence type="predicted"/>
<evidence type="ECO:0000313" key="1">
    <source>
        <dbReference type="EMBL" id="CAB3767868.1"/>
    </source>
</evidence>